<sequence length="145" mass="15454">MRVEHGGVERAERPVASAARVVADEDVEMAERRHGRVDEAFGRVGLAEVQPEVVNGGVFGEDVTDTVDHRLDPAGIGTPGLLDVMRNVVVEEHPGPEPGQPPRDREPDTGPAADPGDERDPAAQRPGRDGPGSAHARQPRRAGEE</sequence>
<protein>
    <submittedName>
        <fullName evidence="2">Uncharacterized protein</fullName>
    </submittedName>
</protein>
<keyword evidence="3" id="KW-1185">Reference proteome</keyword>
<feature type="compositionally biased region" description="Basic and acidic residues" evidence="1">
    <location>
        <begin position="116"/>
        <end position="128"/>
    </location>
</feature>
<evidence type="ECO:0000313" key="3">
    <source>
        <dbReference type="Proteomes" id="UP001165074"/>
    </source>
</evidence>
<gene>
    <name evidence="2" type="ORF">Airi02_019550</name>
</gene>
<comment type="caution">
    <text evidence="2">The sequence shown here is derived from an EMBL/GenBank/DDBJ whole genome shotgun (WGS) entry which is preliminary data.</text>
</comment>
<name>A0A9W6RWK7_9ACTN</name>
<reference evidence="2" key="1">
    <citation type="submission" date="2023-03" db="EMBL/GenBank/DDBJ databases">
        <title>Actinoallomurus iriomotensis NBRC 103684.</title>
        <authorList>
            <person name="Ichikawa N."/>
            <person name="Sato H."/>
            <person name="Tonouchi N."/>
        </authorList>
    </citation>
    <scope>NUCLEOTIDE SEQUENCE</scope>
    <source>
        <strain evidence="2">NBRC 103684</strain>
    </source>
</reference>
<feature type="region of interest" description="Disordered" evidence="1">
    <location>
        <begin position="87"/>
        <end position="145"/>
    </location>
</feature>
<accession>A0A9W6RWK7</accession>
<evidence type="ECO:0000256" key="1">
    <source>
        <dbReference type="SAM" id="MobiDB-lite"/>
    </source>
</evidence>
<dbReference type="Proteomes" id="UP001165074">
    <property type="component" value="Unassembled WGS sequence"/>
</dbReference>
<proteinExistence type="predicted"/>
<dbReference type="EMBL" id="BSTK01000002">
    <property type="protein sequence ID" value="GLY84026.1"/>
    <property type="molecule type" value="Genomic_DNA"/>
</dbReference>
<dbReference type="AlphaFoldDB" id="A0A9W6RWK7"/>
<evidence type="ECO:0000313" key="2">
    <source>
        <dbReference type="EMBL" id="GLY84026.1"/>
    </source>
</evidence>
<organism evidence="2 3">
    <name type="scientific">Actinoallomurus iriomotensis</name>
    <dbReference type="NCBI Taxonomy" id="478107"/>
    <lineage>
        <taxon>Bacteria</taxon>
        <taxon>Bacillati</taxon>
        <taxon>Actinomycetota</taxon>
        <taxon>Actinomycetes</taxon>
        <taxon>Streptosporangiales</taxon>
        <taxon>Thermomonosporaceae</taxon>
        <taxon>Actinoallomurus</taxon>
    </lineage>
</organism>